<dbReference type="FunFam" id="3.40.50.720:FF:000101">
    <property type="entry name" value="GDP-L-fucose synthase"/>
    <property type="match status" value="1"/>
</dbReference>
<dbReference type="GO" id="GO:0016853">
    <property type="term" value="F:isomerase activity"/>
    <property type="evidence" value="ECO:0007669"/>
    <property type="project" value="UniProtKB-KW"/>
</dbReference>
<dbReference type="EC" id="1.1.1.271" evidence="3"/>
<comment type="catalytic activity">
    <reaction evidence="8">
        <text>GDP-beta-L-fucose + NADP(+) = GDP-4-dehydro-alpha-D-rhamnose + NADPH + H(+)</text>
        <dbReference type="Rhea" id="RHEA:18885"/>
        <dbReference type="ChEBI" id="CHEBI:15378"/>
        <dbReference type="ChEBI" id="CHEBI:57273"/>
        <dbReference type="ChEBI" id="CHEBI:57783"/>
        <dbReference type="ChEBI" id="CHEBI:57964"/>
        <dbReference type="ChEBI" id="CHEBI:58349"/>
        <dbReference type="EC" id="1.1.1.271"/>
    </reaction>
</comment>
<dbReference type="InterPro" id="IPR036291">
    <property type="entry name" value="NAD(P)-bd_dom_sf"/>
</dbReference>
<protein>
    <recommendedName>
        <fullName evidence="3">GDP-L-fucose synthase</fullName>
        <ecNumber evidence="3">1.1.1.271</ecNumber>
    </recommendedName>
</protein>
<evidence type="ECO:0000256" key="6">
    <source>
        <dbReference type="ARBA" id="ARBA00023235"/>
    </source>
</evidence>
<reference evidence="10" key="1">
    <citation type="submission" date="2018-06" db="EMBL/GenBank/DDBJ databases">
        <authorList>
            <person name="Zhirakovskaya E."/>
        </authorList>
    </citation>
    <scope>NUCLEOTIDE SEQUENCE</scope>
</reference>
<comment type="pathway">
    <text evidence="1">Nucleotide-sugar biosynthesis; GDP-L-fucose biosynthesis via de novo pathway; GDP-L-fucose from GDP-alpha-D-mannose: step 2/2.</text>
</comment>
<keyword evidence="5 10" id="KW-0560">Oxidoreductase</keyword>
<dbReference type="CDD" id="cd05239">
    <property type="entry name" value="GDP_FS_SDR_e"/>
    <property type="match status" value="1"/>
</dbReference>
<gene>
    <name evidence="10" type="ORF">MNBD_GAMMA10-1335</name>
</gene>
<evidence type="ECO:0000256" key="3">
    <source>
        <dbReference type="ARBA" id="ARBA00012371"/>
    </source>
</evidence>
<organism evidence="10">
    <name type="scientific">hydrothermal vent metagenome</name>
    <dbReference type="NCBI Taxonomy" id="652676"/>
    <lineage>
        <taxon>unclassified sequences</taxon>
        <taxon>metagenomes</taxon>
        <taxon>ecological metagenomes</taxon>
    </lineage>
</organism>
<sequence length="337" mass="37575">MPSVRKKDLEPTGTMNNNVMQKAVMNKADKIYIAGHRGLVGSAIVRNLKAQGYNNLLQMTSDELNLTNQAEVNAFFETERPEHVFLGAAKVGGIHANNTYPADFIRENLQIQTNVIDAAYRNRAKKLLFLGSSCIYPKFAPQPMKEEHLLTGELEPTNEGYAIAKIAGIKMCQAYKKQYGFNAISIMPTNLYGPGDNFNLENSHVMPALIRKFHDAKINNLPDVQVWGSGTPRREFLHVDDMADASVYLMNHYNDAAFVNIGTGEDVSIRELAETVKETTGFAGKLTFDASKPDGTPRKLLDVSKIHSLGWKAKVSLKQGVIDTYQWFIANSENYRV</sequence>
<dbReference type="InterPro" id="IPR001509">
    <property type="entry name" value="Epimerase_deHydtase"/>
</dbReference>
<dbReference type="PANTHER" id="PTHR43238">
    <property type="entry name" value="GDP-L-FUCOSE SYNTHASE"/>
    <property type="match status" value="1"/>
</dbReference>
<evidence type="ECO:0000313" key="10">
    <source>
        <dbReference type="EMBL" id="VAW62698.1"/>
    </source>
</evidence>
<dbReference type="HAMAP" id="MF_00956">
    <property type="entry name" value="GDP_fucose_synth"/>
    <property type="match status" value="1"/>
</dbReference>
<feature type="domain" description="NAD-dependent epimerase/dehydratase" evidence="9">
    <location>
        <begin position="31"/>
        <end position="262"/>
    </location>
</feature>
<name>A0A3B0X337_9ZZZZ</name>
<dbReference type="GO" id="GO:0050577">
    <property type="term" value="F:GDP-L-fucose synthase activity"/>
    <property type="evidence" value="ECO:0007669"/>
    <property type="project" value="UniProtKB-EC"/>
</dbReference>
<evidence type="ECO:0000256" key="7">
    <source>
        <dbReference type="ARBA" id="ARBA00023268"/>
    </source>
</evidence>
<dbReference type="Gene3D" id="3.90.25.10">
    <property type="entry name" value="UDP-galactose 4-epimerase, domain 1"/>
    <property type="match status" value="1"/>
</dbReference>
<dbReference type="InterPro" id="IPR028614">
    <property type="entry name" value="GDP_fucose/colitose_synth"/>
</dbReference>
<comment type="similarity">
    <text evidence="2">Belongs to the NAD(P)-dependent epimerase/dehydratase family. Fucose synthase subfamily.</text>
</comment>
<dbReference type="Gene3D" id="3.40.50.720">
    <property type="entry name" value="NAD(P)-binding Rossmann-like Domain"/>
    <property type="match status" value="1"/>
</dbReference>
<dbReference type="EMBL" id="UOFJ01000076">
    <property type="protein sequence ID" value="VAW62698.1"/>
    <property type="molecule type" value="Genomic_DNA"/>
</dbReference>
<dbReference type="AlphaFoldDB" id="A0A3B0X337"/>
<keyword evidence="6" id="KW-0413">Isomerase</keyword>
<dbReference type="Pfam" id="PF01370">
    <property type="entry name" value="Epimerase"/>
    <property type="match status" value="1"/>
</dbReference>
<dbReference type="SUPFAM" id="SSF51735">
    <property type="entry name" value="NAD(P)-binding Rossmann-fold domains"/>
    <property type="match status" value="1"/>
</dbReference>
<dbReference type="PANTHER" id="PTHR43238:SF1">
    <property type="entry name" value="GDP-L-FUCOSE SYNTHASE"/>
    <property type="match status" value="1"/>
</dbReference>
<accession>A0A3B0X337</accession>
<evidence type="ECO:0000256" key="2">
    <source>
        <dbReference type="ARBA" id="ARBA00005959"/>
    </source>
</evidence>
<evidence type="ECO:0000259" key="9">
    <source>
        <dbReference type="Pfam" id="PF01370"/>
    </source>
</evidence>
<keyword evidence="4" id="KW-0521">NADP</keyword>
<proteinExistence type="inferred from homology"/>
<evidence type="ECO:0000256" key="1">
    <source>
        <dbReference type="ARBA" id="ARBA00004883"/>
    </source>
</evidence>
<evidence type="ECO:0000256" key="8">
    <source>
        <dbReference type="ARBA" id="ARBA00051935"/>
    </source>
</evidence>
<evidence type="ECO:0000256" key="5">
    <source>
        <dbReference type="ARBA" id="ARBA00023002"/>
    </source>
</evidence>
<keyword evidence="7" id="KW-0511">Multifunctional enzyme</keyword>
<evidence type="ECO:0000256" key="4">
    <source>
        <dbReference type="ARBA" id="ARBA00022857"/>
    </source>
</evidence>